<dbReference type="STRING" id="1640674.SAMN05216323_103240"/>
<sequence length="370" mass="41329">MKINKSGAKLSAIVSIGEKLRQLSKDTGKQHLLLNRGVPSVVNIDLSEVVKLIEFNSAELQTYPPAQGRLDLRQAINDEFFGGKSDAAKIFLTGGGMSALDLVFQTVEVEKIMLPVYYWGAYFHITTIRQKQVGEYNSFDDLADMLPSLKNSAVVIGDPGNPLGEKYDDEKLFEVIKMLNDNGTIVFFDSPYRRIFFDNTDTFYQRLLPLSNVIVIESFSKSVGLSGQRIGFVHCNNTEFNDELAVRLMYATNGINAFSQALVLKLITTEVGRKAVAQFKAITIADVKKNVEYLRSKGFLAEEFYNGSTPVGIFAIVNMSEQELLKYYIGSVSLSFFTKSKKEYASKYARICISVPHAELVSYFDAIPAR</sequence>
<evidence type="ECO:0000313" key="8">
    <source>
        <dbReference type="EMBL" id="SDC46155.1"/>
    </source>
</evidence>
<dbReference type="Pfam" id="PF00155">
    <property type="entry name" value="Aminotran_1_2"/>
    <property type="match status" value="1"/>
</dbReference>
<proteinExistence type="inferred from homology"/>
<dbReference type="PROSITE" id="PS00105">
    <property type="entry name" value="AA_TRANSFER_CLASS_1"/>
    <property type="match status" value="1"/>
</dbReference>
<accession>A0A1G6LTT2</accession>
<reference evidence="8 9" key="1">
    <citation type="submission" date="2016-09" db="EMBL/GenBank/DDBJ databases">
        <authorList>
            <person name="Capua I."/>
            <person name="De Benedictis P."/>
            <person name="Joannis T."/>
            <person name="Lombin L.H."/>
            <person name="Cattoli G."/>
        </authorList>
    </citation>
    <scope>NUCLEOTIDE SEQUENCE [LARGE SCALE GENOMIC DNA]</scope>
    <source>
        <strain evidence="8 9">A7P-90m</strain>
    </source>
</reference>
<organism evidence="8 9">
    <name type="scientific">Williamwhitmania taraxaci</name>
    <dbReference type="NCBI Taxonomy" id="1640674"/>
    <lineage>
        <taxon>Bacteria</taxon>
        <taxon>Pseudomonadati</taxon>
        <taxon>Bacteroidota</taxon>
        <taxon>Bacteroidia</taxon>
        <taxon>Bacteroidales</taxon>
        <taxon>Williamwhitmaniaceae</taxon>
        <taxon>Williamwhitmania</taxon>
    </lineage>
</organism>
<evidence type="ECO:0000256" key="4">
    <source>
        <dbReference type="ARBA" id="ARBA00022679"/>
    </source>
</evidence>
<keyword evidence="3 6" id="KW-0032">Aminotransferase</keyword>
<dbReference type="SUPFAM" id="SSF53383">
    <property type="entry name" value="PLP-dependent transferases"/>
    <property type="match status" value="1"/>
</dbReference>
<evidence type="ECO:0000256" key="5">
    <source>
        <dbReference type="ARBA" id="ARBA00022898"/>
    </source>
</evidence>
<dbReference type="GO" id="GO:0006520">
    <property type="term" value="P:amino acid metabolic process"/>
    <property type="evidence" value="ECO:0007669"/>
    <property type="project" value="InterPro"/>
</dbReference>
<dbReference type="GO" id="GO:0030170">
    <property type="term" value="F:pyridoxal phosphate binding"/>
    <property type="evidence" value="ECO:0007669"/>
    <property type="project" value="InterPro"/>
</dbReference>
<dbReference type="AlphaFoldDB" id="A0A1G6LTT2"/>
<evidence type="ECO:0000256" key="2">
    <source>
        <dbReference type="ARBA" id="ARBA00007441"/>
    </source>
</evidence>
<evidence type="ECO:0000256" key="1">
    <source>
        <dbReference type="ARBA" id="ARBA00001933"/>
    </source>
</evidence>
<dbReference type="InterPro" id="IPR004838">
    <property type="entry name" value="NHTrfase_class1_PyrdxlP-BS"/>
</dbReference>
<evidence type="ECO:0000313" key="9">
    <source>
        <dbReference type="Proteomes" id="UP000199452"/>
    </source>
</evidence>
<keyword evidence="4 6" id="KW-0808">Transferase</keyword>
<comment type="cofactor">
    <cofactor evidence="1 6">
        <name>pyridoxal 5'-phosphate</name>
        <dbReference type="ChEBI" id="CHEBI:597326"/>
    </cofactor>
</comment>
<dbReference type="InterPro" id="IPR015421">
    <property type="entry name" value="PyrdxlP-dep_Trfase_major"/>
</dbReference>
<dbReference type="Proteomes" id="UP000199452">
    <property type="component" value="Unassembled WGS sequence"/>
</dbReference>
<dbReference type="EMBL" id="FMYP01000032">
    <property type="protein sequence ID" value="SDC46155.1"/>
    <property type="molecule type" value="Genomic_DNA"/>
</dbReference>
<dbReference type="CDD" id="cd00609">
    <property type="entry name" value="AAT_like"/>
    <property type="match status" value="1"/>
</dbReference>
<dbReference type="OrthoDB" id="1112630at2"/>
<evidence type="ECO:0000256" key="3">
    <source>
        <dbReference type="ARBA" id="ARBA00022576"/>
    </source>
</evidence>
<evidence type="ECO:0000256" key="6">
    <source>
        <dbReference type="RuleBase" id="RU000481"/>
    </source>
</evidence>
<dbReference type="EC" id="2.6.1.-" evidence="6"/>
<dbReference type="PANTHER" id="PTHR46383:SF1">
    <property type="entry name" value="ASPARTATE AMINOTRANSFERASE"/>
    <property type="match status" value="1"/>
</dbReference>
<dbReference type="Gene3D" id="3.40.640.10">
    <property type="entry name" value="Type I PLP-dependent aspartate aminotransferase-like (Major domain)"/>
    <property type="match status" value="1"/>
</dbReference>
<evidence type="ECO:0000259" key="7">
    <source>
        <dbReference type="Pfam" id="PF00155"/>
    </source>
</evidence>
<name>A0A1G6LTT2_9BACT</name>
<comment type="similarity">
    <text evidence="2 6">Belongs to the class-I pyridoxal-phosphate-dependent aminotransferase family.</text>
</comment>
<dbReference type="InterPro" id="IPR050596">
    <property type="entry name" value="AspAT/PAT-like"/>
</dbReference>
<dbReference type="InterPro" id="IPR015424">
    <property type="entry name" value="PyrdxlP-dep_Trfase"/>
</dbReference>
<keyword evidence="5" id="KW-0663">Pyridoxal phosphate</keyword>
<keyword evidence="9" id="KW-1185">Reference proteome</keyword>
<dbReference type="GO" id="GO:0008483">
    <property type="term" value="F:transaminase activity"/>
    <property type="evidence" value="ECO:0007669"/>
    <property type="project" value="UniProtKB-KW"/>
</dbReference>
<protein>
    <recommendedName>
        <fullName evidence="6">Aminotransferase</fullName>
        <ecNumber evidence="6">2.6.1.-</ecNumber>
    </recommendedName>
</protein>
<gene>
    <name evidence="8" type="ORF">SAMN05216323_103240</name>
</gene>
<dbReference type="PANTHER" id="PTHR46383">
    <property type="entry name" value="ASPARTATE AMINOTRANSFERASE"/>
    <property type="match status" value="1"/>
</dbReference>
<feature type="domain" description="Aminotransferase class I/classII large" evidence="7">
    <location>
        <begin position="56"/>
        <end position="321"/>
    </location>
</feature>
<dbReference type="InterPro" id="IPR004839">
    <property type="entry name" value="Aminotransferase_I/II_large"/>
</dbReference>
<dbReference type="RefSeq" id="WP_092438403.1">
    <property type="nucleotide sequence ID" value="NZ_FMYP01000032.1"/>
</dbReference>